<dbReference type="CDD" id="cd03246">
    <property type="entry name" value="ABCC_Protease_Secretion"/>
    <property type="match status" value="1"/>
</dbReference>
<name>A0A4R4AJU6_MARGR</name>
<dbReference type="Pfam" id="PF00664">
    <property type="entry name" value="ABC_membrane"/>
    <property type="match status" value="1"/>
</dbReference>
<comment type="subcellular location">
    <subcellularLocation>
        <location evidence="1">Cell membrane</location>
        <topology evidence="1">Multi-pass membrane protein</topology>
    </subcellularLocation>
</comment>
<organism evidence="12 13">
    <name type="scientific">Marichromatium gracile</name>
    <name type="common">Chromatium gracile</name>
    <dbReference type="NCBI Taxonomy" id="1048"/>
    <lineage>
        <taxon>Bacteria</taxon>
        <taxon>Pseudomonadati</taxon>
        <taxon>Pseudomonadota</taxon>
        <taxon>Gammaproteobacteria</taxon>
        <taxon>Chromatiales</taxon>
        <taxon>Chromatiaceae</taxon>
        <taxon>Marichromatium</taxon>
    </lineage>
</organism>
<evidence type="ECO:0000256" key="9">
    <source>
        <dbReference type="SAM" id="Phobius"/>
    </source>
</evidence>
<dbReference type="GO" id="GO:0140359">
    <property type="term" value="F:ABC-type transporter activity"/>
    <property type="evidence" value="ECO:0007669"/>
    <property type="project" value="InterPro"/>
</dbReference>
<gene>
    <name evidence="12" type="ORF">EDC29_10190</name>
</gene>
<dbReference type="GO" id="GO:0005524">
    <property type="term" value="F:ATP binding"/>
    <property type="evidence" value="ECO:0007669"/>
    <property type="project" value="UniProtKB-KW"/>
</dbReference>
<accession>A0A4R4AJU6</accession>
<evidence type="ECO:0000313" key="13">
    <source>
        <dbReference type="Proteomes" id="UP000295247"/>
    </source>
</evidence>
<feature type="transmembrane region" description="Helical" evidence="9">
    <location>
        <begin position="55"/>
        <end position="75"/>
    </location>
</feature>
<dbReference type="Proteomes" id="UP000295247">
    <property type="component" value="Unassembled WGS sequence"/>
</dbReference>
<dbReference type="FunFam" id="1.20.1560.10:FF:000109">
    <property type="entry name" value="Alkaline protease secretion ATP-binding protein aprD"/>
    <property type="match status" value="1"/>
</dbReference>
<dbReference type="InterPro" id="IPR017871">
    <property type="entry name" value="ABC_transporter-like_CS"/>
</dbReference>
<dbReference type="InterPro" id="IPR011527">
    <property type="entry name" value="ABC1_TM_dom"/>
</dbReference>
<keyword evidence="7 9" id="KW-1133">Transmembrane helix</keyword>
<evidence type="ECO:0000256" key="2">
    <source>
        <dbReference type="ARBA" id="ARBA00022448"/>
    </source>
</evidence>
<dbReference type="PROSITE" id="PS50929">
    <property type="entry name" value="ABC_TM1F"/>
    <property type="match status" value="1"/>
</dbReference>
<dbReference type="InterPro" id="IPR010128">
    <property type="entry name" value="ATPase_T1SS_PrtD-like"/>
</dbReference>
<dbReference type="SUPFAM" id="SSF52540">
    <property type="entry name" value="P-loop containing nucleoside triphosphate hydrolases"/>
    <property type="match status" value="1"/>
</dbReference>
<dbReference type="GO" id="GO:0034040">
    <property type="term" value="F:ATPase-coupled lipid transmembrane transporter activity"/>
    <property type="evidence" value="ECO:0007669"/>
    <property type="project" value="TreeGrafter"/>
</dbReference>
<protein>
    <submittedName>
        <fullName evidence="12">ATP-binding cassette subfamily C protein EexD</fullName>
    </submittedName>
</protein>
<evidence type="ECO:0000256" key="7">
    <source>
        <dbReference type="ARBA" id="ARBA00022989"/>
    </source>
</evidence>
<dbReference type="CDD" id="cd18586">
    <property type="entry name" value="ABC_6TM_PrtD_like"/>
    <property type="match status" value="1"/>
</dbReference>
<dbReference type="GO" id="GO:0005886">
    <property type="term" value="C:plasma membrane"/>
    <property type="evidence" value="ECO:0007669"/>
    <property type="project" value="UniProtKB-SubCell"/>
</dbReference>
<evidence type="ECO:0000256" key="3">
    <source>
        <dbReference type="ARBA" id="ARBA00022475"/>
    </source>
</evidence>
<evidence type="ECO:0000256" key="5">
    <source>
        <dbReference type="ARBA" id="ARBA00022741"/>
    </source>
</evidence>
<dbReference type="InterPro" id="IPR036640">
    <property type="entry name" value="ABC1_TM_sf"/>
</dbReference>
<keyword evidence="8 9" id="KW-0472">Membrane</keyword>
<feature type="transmembrane region" description="Helical" evidence="9">
    <location>
        <begin position="20"/>
        <end position="43"/>
    </location>
</feature>
<dbReference type="PANTHER" id="PTHR24221">
    <property type="entry name" value="ATP-BINDING CASSETTE SUB-FAMILY B"/>
    <property type="match status" value="1"/>
</dbReference>
<dbReference type="NCBIfam" id="TIGR01842">
    <property type="entry name" value="type_I_sec_PrtD"/>
    <property type="match status" value="1"/>
</dbReference>
<dbReference type="PANTHER" id="PTHR24221:SF248">
    <property type="entry name" value="ABC TRANSPORTER TRANSMEMBRANE REGION"/>
    <property type="match status" value="1"/>
</dbReference>
<evidence type="ECO:0000259" key="10">
    <source>
        <dbReference type="PROSITE" id="PS50893"/>
    </source>
</evidence>
<dbReference type="PROSITE" id="PS00211">
    <property type="entry name" value="ABC_TRANSPORTER_1"/>
    <property type="match status" value="1"/>
</dbReference>
<proteinExistence type="predicted"/>
<evidence type="ECO:0000256" key="4">
    <source>
        <dbReference type="ARBA" id="ARBA00022692"/>
    </source>
</evidence>
<keyword evidence="3" id="KW-1003">Cell membrane</keyword>
<reference evidence="12 13" key="1">
    <citation type="submission" date="2019-03" db="EMBL/GenBank/DDBJ databases">
        <title>Genomic Encyclopedia of Type Strains, Phase IV (KMG-IV): sequencing the most valuable type-strain genomes for metagenomic binning, comparative biology and taxonomic classification.</title>
        <authorList>
            <person name="Goeker M."/>
        </authorList>
    </citation>
    <scope>NUCLEOTIDE SEQUENCE [LARGE SCALE GENOMIC DNA]</scope>
    <source>
        <strain evidence="12 13">DSM 203</strain>
    </source>
</reference>
<dbReference type="InterPro" id="IPR039421">
    <property type="entry name" value="Type_1_exporter"/>
</dbReference>
<feature type="transmembrane region" description="Helical" evidence="9">
    <location>
        <begin position="144"/>
        <end position="173"/>
    </location>
</feature>
<dbReference type="InterPro" id="IPR027417">
    <property type="entry name" value="P-loop_NTPase"/>
</dbReference>
<comment type="caution">
    <text evidence="12">The sequence shown here is derived from an EMBL/GenBank/DDBJ whole genome shotgun (WGS) entry which is preliminary data.</text>
</comment>
<evidence type="ECO:0000256" key="6">
    <source>
        <dbReference type="ARBA" id="ARBA00022840"/>
    </source>
</evidence>
<dbReference type="AlphaFoldDB" id="A0A4R4AJU6"/>
<dbReference type="RefSeq" id="WP_123139253.1">
    <property type="nucleotide sequence ID" value="NZ_NRRH01000002.1"/>
</dbReference>
<feature type="domain" description="ABC transmembrane type-1" evidence="11">
    <location>
        <begin position="23"/>
        <end position="299"/>
    </location>
</feature>
<dbReference type="FunFam" id="3.40.50.300:FF:001444">
    <property type="entry name" value="ABC transporter ATP-binding protein"/>
    <property type="match status" value="1"/>
</dbReference>
<evidence type="ECO:0000256" key="1">
    <source>
        <dbReference type="ARBA" id="ARBA00004651"/>
    </source>
</evidence>
<keyword evidence="2" id="KW-0813">Transport</keyword>
<dbReference type="GO" id="GO:0016887">
    <property type="term" value="F:ATP hydrolysis activity"/>
    <property type="evidence" value="ECO:0007669"/>
    <property type="project" value="InterPro"/>
</dbReference>
<dbReference type="PROSITE" id="PS50893">
    <property type="entry name" value="ABC_TRANSPORTER_2"/>
    <property type="match status" value="1"/>
</dbReference>
<dbReference type="GO" id="GO:0030253">
    <property type="term" value="P:protein secretion by the type I secretion system"/>
    <property type="evidence" value="ECO:0007669"/>
    <property type="project" value="InterPro"/>
</dbReference>
<evidence type="ECO:0000313" key="12">
    <source>
        <dbReference type="EMBL" id="TCW39678.1"/>
    </source>
</evidence>
<keyword evidence="6 12" id="KW-0067">ATP-binding</keyword>
<dbReference type="InterPro" id="IPR047957">
    <property type="entry name" value="ABC_AprD-like_6TM"/>
</dbReference>
<dbReference type="InterPro" id="IPR003593">
    <property type="entry name" value="AAA+_ATPase"/>
</dbReference>
<dbReference type="Pfam" id="PF00005">
    <property type="entry name" value="ABC_tran"/>
    <property type="match status" value="1"/>
</dbReference>
<dbReference type="GO" id="GO:0030256">
    <property type="term" value="C:type I protein secretion system complex"/>
    <property type="evidence" value="ECO:0007669"/>
    <property type="project" value="InterPro"/>
</dbReference>
<dbReference type="SUPFAM" id="SSF90123">
    <property type="entry name" value="ABC transporter transmembrane region"/>
    <property type="match status" value="1"/>
</dbReference>
<keyword evidence="4 9" id="KW-0812">Transmembrane</keyword>
<dbReference type="SMART" id="SM00382">
    <property type="entry name" value="AAA"/>
    <property type="match status" value="1"/>
</dbReference>
<dbReference type="Gene3D" id="3.40.50.300">
    <property type="entry name" value="P-loop containing nucleotide triphosphate hydrolases"/>
    <property type="match status" value="1"/>
</dbReference>
<sequence length="575" mass="61882">MAELQPAKTLKEAMAICRSSFYGAGFFSLFINLLMLVPPLYMLQIYDRVLASSSVSTLMALTVLVAFLMLTMGLLEWVRSMVLIRVGARLDGVLSQRVFDATMDVAARQPGQGSAQPISDLGGFRQFMTGNGLFGFFDAPWIPVYMVVIFMFHPLLGVIALGGALILIALAFLNEFRTRKPLMAASNQAIREQHVLNAKLRNVEVIEALGMRPQIQQRWHDHHAQTIGWQARASEEAALLMATSKSFRMFLQSLILGAGAWLAIQQSITPGVMIAASIMMGRALAPVDQMIGSWKGFVNARASYGRLQKLLTEIPPGSRHISLPAPTGALQLEGVVAAPPGARKPVLRGISLEIAAGDVVGMIGPSAAGKSTLARVMLGIWPLASGAVRLDGADLALYNRDELGPHIGYLPQDVELFDGTVAENIARFGEIEDTEVVAAAQRAGVHELIAQLPNGYDTRLGGGGVMLSGGQRQRIGLARALYKNPKLVILDEPNSNLDDRGEAALLEAIDNLRATHATVVLISHRPSVLKAVDKVLVIKDGRIEAYGPRQEVLSRVLKPRSVQPASLDAASSASA</sequence>
<dbReference type="Gene3D" id="1.20.1560.10">
    <property type="entry name" value="ABC transporter type 1, transmembrane domain"/>
    <property type="match status" value="1"/>
</dbReference>
<evidence type="ECO:0000259" key="11">
    <source>
        <dbReference type="PROSITE" id="PS50929"/>
    </source>
</evidence>
<feature type="domain" description="ABC transporter" evidence="10">
    <location>
        <begin position="330"/>
        <end position="565"/>
    </location>
</feature>
<keyword evidence="5" id="KW-0547">Nucleotide-binding</keyword>
<dbReference type="EMBL" id="SMDC01000001">
    <property type="protein sequence ID" value="TCW39678.1"/>
    <property type="molecule type" value="Genomic_DNA"/>
</dbReference>
<evidence type="ECO:0000256" key="8">
    <source>
        <dbReference type="ARBA" id="ARBA00023136"/>
    </source>
</evidence>
<dbReference type="InterPro" id="IPR003439">
    <property type="entry name" value="ABC_transporter-like_ATP-bd"/>
</dbReference>